<evidence type="ECO:0000313" key="3">
    <source>
        <dbReference type="Proteomes" id="UP000469462"/>
    </source>
</evidence>
<dbReference type="Proteomes" id="UP000469462">
    <property type="component" value="Unassembled WGS sequence"/>
</dbReference>
<dbReference type="InterPro" id="IPR027417">
    <property type="entry name" value="P-loop_NTPase"/>
</dbReference>
<dbReference type="InterPro" id="IPR051396">
    <property type="entry name" value="Bact_Antivir_Def_Nuclease"/>
</dbReference>
<name>A0AAI9WMI6_9BURK</name>
<comment type="caution">
    <text evidence="2">The sequence shown here is derived from an EMBL/GenBank/DDBJ whole genome shotgun (WGS) entry which is preliminary data.</text>
</comment>
<keyword evidence="3" id="KW-1185">Reference proteome</keyword>
<sequence length="295" mass="33294">MALRRLPILLNVIYLLQKNNICLKRCGDIFWEEFYAGIFSAHSSESRVELFDGVGRAIFMPSDFSIELKEKIGEFHGNVHYLDNPYILDNIRYVSSVESIKLREYDHQELLLKALGKNPPAEGFELEADAAEIINCLHAVCHGRLIESAQWHNLQFVGDESADVLDVVKLPSGLKPFLLLLRLLENGSIRSDTLLILEEPECHLHPMLQLKLAEILVLMQKRIGLKIVLTTYSPYFLKAIEICAEKHDICNCCKYYRTSADADGCRLEDVGRDAEKIFADLAEPGKAFNSAAAAD</sequence>
<evidence type="ECO:0000313" key="2">
    <source>
        <dbReference type="EMBL" id="KAB7650770.1"/>
    </source>
</evidence>
<feature type="domain" description="ATPase AAA-type core" evidence="1">
    <location>
        <begin position="125"/>
        <end position="237"/>
    </location>
</feature>
<dbReference type="PANTHER" id="PTHR43581">
    <property type="entry name" value="ATP/GTP PHOSPHATASE"/>
    <property type="match status" value="1"/>
</dbReference>
<dbReference type="SUPFAM" id="SSF52540">
    <property type="entry name" value="P-loop containing nucleoside triphosphate hydrolases"/>
    <property type="match status" value="1"/>
</dbReference>
<gene>
    <name evidence="2" type="ORF">GBM96_07990</name>
</gene>
<dbReference type="GO" id="GO:0005524">
    <property type="term" value="F:ATP binding"/>
    <property type="evidence" value="ECO:0007669"/>
    <property type="project" value="InterPro"/>
</dbReference>
<protein>
    <submittedName>
        <fullName evidence="2">AAA family ATPase</fullName>
    </submittedName>
</protein>
<reference evidence="2 3" key="1">
    <citation type="submission" date="2019-10" db="EMBL/GenBank/DDBJ databases">
        <title>Genome diversity of Sutterella seckii.</title>
        <authorList>
            <person name="Chaplin A.V."/>
            <person name="Sokolova S.R."/>
            <person name="Mosin K.A."/>
            <person name="Ivanova E.L."/>
            <person name="Kochetkova T.O."/>
            <person name="Goltsov A.Y."/>
            <person name="Trofimov D.Y."/>
            <person name="Efimov B.A."/>
        </authorList>
    </citation>
    <scope>NUCLEOTIDE SEQUENCE [LARGE SCALE GENOMIC DNA]</scope>
    <source>
        <strain evidence="2 3">ASD3426</strain>
    </source>
</reference>
<organism evidence="2 3">
    <name type="scientific">Sutterella seckii</name>
    <dbReference type="NCBI Taxonomy" id="1944635"/>
    <lineage>
        <taxon>Bacteria</taxon>
        <taxon>Pseudomonadati</taxon>
        <taxon>Pseudomonadota</taxon>
        <taxon>Betaproteobacteria</taxon>
        <taxon>Burkholderiales</taxon>
        <taxon>Sutterellaceae</taxon>
        <taxon>Sutterella</taxon>
    </lineage>
</organism>
<dbReference type="AlphaFoldDB" id="A0AAI9WMI6"/>
<accession>A0AAI9WMI6</accession>
<dbReference type="InterPro" id="IPR003959">
    <property type="entry name" value="ATPase_AAA_core"/>
</dbReference>
<dbReference type="GO" id="GO:0016887">
    <property type="term" value="F:ATP hydrolysis activity"/>
    <property type="evidence" value="ECO:0007669"/>
    <property type="project" value="InterPro"/>
</dbReference>
<evidence type="ECO:0000259" key="1">
    <source>
        <dbReference type="Pfam" id="PF13304"/>
    </source>
</evidence>
<dbReference type="Pfam" id="PF13304">
    <property type="entry name" value="AAA_21"/>
    <property type="match status" value="1"/>
</dbReference>
<dbReference type="EMBL" id="WEHW01000029">
    <property type="protein sequence ID" value="KAB7650770.1"/>
    <property type="molecule type" value="Genomic_DNA"/>
</dbReference>
<proteinExistence type="predicted"/>
<dbReference type="PANTHER" id="PTHR43581:SF2">
    <property type="entry name" value="EXCINUCLEASE ATPASE SUBUNIT"/>
    <property type="match status" value="1"/>
</dbReference>